<gene>
    <name evidence="6" type="ORF">BCF44_10858</name>
</gene>
<dbReference type="InterPro" id="IPR003819">
    <property type="entry name" value="TauD/TfdA-like"/>
</dbReference>
<evidence type="ECO:0000256" key="4">
    <source>
        <dbReference type="ARBA" id="ARBA00023194"/>
    </source>
</evidence>
<name>A0A3E0HFT5_9PSEU</name>
<keyword evidence="2" id="KW-0560">Oxidoreductase</keyword>
<comment type="caution">
    <text evidence="6">The sequence shown here is derived from an EMBL/GenBank/DDBJ whole genome shotgun (WGS) entry which is preliminary data.</text>
</comment>
<dbReference type="OrthoDB" id="5491415at2"/>
<dbReference type="Proteomes" id="UP000256269">
    <property type="component" value="Unassembled WGS sequence"/>
</dbReference>
<proteinExistence type="predicted"/>
<keyword evidence="4" id="KW-0045">Antibiotic biosynthesis</keyword>
<evidence type="ECO:0000313" key="6">
    <source>
        <dbReference type="EMBL" id="REH44578.1"/>
    </source>
</evidence>
<dbReference type="InterPro" id="IPR050411">
    <property type="entry name" value="AlphaKG_dependent_hydroxylases"/>
</dbReference>
<sequence length="301" mass="32909">MATITEQRGPSTWRGDEITGWQLPLSSTDKTELLAAVDASTGIDAKDITRGNFPLPGLATTLAELSTELLHGRGFALLQGVPTEGLEPEQAERLAVGIGAHVGTVMPQGSSVLEHVRDRGVDPAAATSRSFQHSGKLGFHSDPYDFVALLCLRPALSGGLSTIVSSPAVHNEILRGHPELAEALYEPWWRDRRTGDGPDSFYTEPVYTLTPDGRLRTNYGPDYIRSAQRGEHVPPLTETQQAAMGALDRITNDPRLVLGMDLRPGDMQFLNNHVTMHSRTAFRDHPDPALRRDLIRLWLAA</sequence>
<comment type="cofactor">
    <cofactor evidence="1">
        <name>Fe(2+)</name>
        <dbReference type="ChEBI" id="CHEBI:29033"/>
    </cofactor>
</comment>
<dbReference type="Pfam" id="PF02668">
    <property type="entry name" value="TauD"/>
    <property type="match status" value="1"/>
</dbReference>
<dbReference type="InterPro" id="IPR042098">
    <property type="entry name" value="TauD-like_sf"/>
</dbReference>
<dbReference type="GO" id="GO:0017000">
    <property type="term" value="P:antibiotic biosynthetic process"/>
    <property type="evidence" value="ECO:0007669"/>
    <property type="project" value="UniProtKB-KW"/>
</dbReference>
<dbReference type="SUPFAM" id="SSF51197">
    <property type="entry name" value="Clavaminate synthase-like"/>
    <property type="match status" value="1"/>
</dbReference>
<accession>A0A3E0HFT5</accession>
<feature type="domain" description="TauD/TfdA-like" evidence="5">
    <location>
        <begin position="52"/>
        <end position="298"/>
    </location>
</feature>
<evidence type="ECO:0000256" key="1">
    <source>
        <dbReference type="ARBA" id="ARBA00001954"/>
    </source>
</evidence>
<dbReference type="EMBL" id="QUNO01000008">
    <property type="protein sequence ID" value="REH44578.1"/>
    <property type="molecule type" value="Genomic_DNA"/>
</dbReference>
<evidence type="ECO:0000256" key="2">
    <source>
        <dbReference type="ARBA" id="ARBA00023002"/>
    </source>
</evidence>
<evidence type="ECO:0000256" key="3">
    <source>
        <dbReference type="ARBA" id="ARBA00023004"/>
    </source>
</evidence>
<dbReference type="Gene3D" id="3.60.130.10">
    <property type="entry name" value="Clavaminate synthase-like"/>
    <property type="match status" value="1"/>
</dbReference>
<dbReference type="PANTHER" id="PTHR10696:SF56">
    <property type="entry name" value="TAUD_TFDA-LIKE DOMAIN-CONTAINING PROTEIN"/>
    <property type="match status" value="1"/>
</dbReference>
<keyword evidence="7" id="KW-1185">Reference proteome</keyword>
<dbReference type="GO" id="GO:0051213">
    <property type="term" value="F:dioxygenase activity"/>
    <property type="evidence" value="ECO:0007669"/>
    <property type="project" value="UniProtKB-KW"/>
</dbReference>
<dbReference type="AlphaFoldDB" id="A0A3E0HFT5"/>
<dbReference type="PANTHER" id="PTHR10696">
    <property type="entry name" value="GAMMA-BUTYROBETAINE HYDROXYLASE-RELATED"/>
    <property type="match status" value="1"/>
</dbReference>
<reference evidence="6 7" key="1">
    <citation type="submission" date="2018-08" db="EMBL/GenBank/DDBJ databases">
        <title>Genomic Encyclopedia of Archaeal and Bacterial Type Strains, Phase II (KMG-II): from individual species to whole genera.</title>
        <authorList>
            <person name="Goeker M."/>
        </authorList>
    </citation>
    <scope>NUCLEOTIDE SEQUENCE [LARGE SCALE GENOMIC DNA]</scope>
    <source>
        <strain evidence="6 7">DSM 45791</strain>
    </source>
</reference>
<dbReference type="RefSeq" id="WP_116176530.1">
    <property type="nucleotide sequence ID" value="NZ_CP144375.1"/>
</dbReference>
<protein>
    <submittedName>
        <fullName evidence="6">TfdA family taurine catabolism dioxygenase TauD</fullName>
    </submittedName>
</protein>
<organism evidence="6 7">
    <name type="scientific">Kutzneria buriramensis</name>
    <dbReference type="NCBI Taxonomy" id="1045776"/>
    <lineage>
        <taxon>Bacteria</taxon>
        <taxon>Bacillati</taxon>
        <taxon>Actinomycetota</taxon>
        <taxon>Actinomycetes</taxon>
        <taxon>Pseudonocardiales</taxon>
        <taxon>Pseudonocardiaceae</taxon>
        <taxon>Kutzneria</taxon>
    </lineage>
</organism>
<evidence type="ECO:0000313" key="7">
    <source>
        <dbReference type="Proteomes" id="UP000256269"/>
    </source>
</evidence>
<evidence type="ECO:0000259" key="5">
    <source>
        <dbReference type="Pfam" id="PF02668"/>
    </source>
</evidence>
<keyword evidence="6" id="KW-0223">Dioxygenase</keyword>
<keyword evidence="3" id="KW-0408">Iron</keyword>